<evidence type="ECO:0000256" key="1">
    <source>
        <dbReference type="SAM" id="Coils"/>
    </source>
</evidence>
<keyword evidence="1" id="KW-0175">Coiled coil</keyword>
<comment type="caution">
    <text evidence="3">The sequence shown here is derived from an EMBL/GenBank/DDBJ whole genome shotgun (WGS) entry which is preliminary data.</text>
</comment>
<dbReference type="EMBL" id="ASPP01031132">
    <property type="protein sequence ID" value="ETO03957.1"/>
    <property type="molecule type" value="Genomic_DNA"/>
</dbReference>
<feature type="coiled-coil region" evidence="1">
    <location>
        <begin position="36"/>
        <end position="106"/>
    </location>
</feature>
<feature type="compositionally biased region" description="Basic and acidic residues" evidence="2">
    <location>
        <begin position="162"/>
        <end position="177"/>
    </location>
</feature>
<organism evidence="3 4">
    <name type="scientific">Reticulomyxa filosa</name>
    <dbReference type="NCBI Taxonomy" id="46433"/>
    <lineage>
        <taxon>Eukaryota</taxon>
        <taxon>Sar</taxon>
        <taxon>Rhizaria</taxon>
        <taxon>Retaria</taxon>
        <taxon>Foraminifera</taxon>
        <taxon>Monothalamids</taxon>
        <taxon>Reticulomyxidae</taxon>
        <taxon>Reticulomyxa</taxon>
    </lineage>
</organism>
<proteinExistence type="predicted"/>
<gene>
    <name evidence="3" type="ORF">RFI_33445</name>
</gene>
<feature type="non-terminal residue" evidence="3">
    <location>
        <position position="177"/>
    </location>
</feature>
<evidence type="ECO:0000256" key="2">
    <source>
        <dbReference type="SAM" id="MobiDB-lite"/>
    </source>
</evidence>
<name>X6LS74_RETFI</name>
<reference evidence="3 4" key="1">
    <citation type="journal article" date="2013" name="Curr. Biol.">
        <title>The Genome of the Foraminiferan Reticulomyxa filosa.</title>
        <authorList>
            <person name="Glockner G."/>
            <person name="Hulsmann N."/>
            <person name="Schleicher M."/>
            <person name="Noegel A.A."/>
            <person name="Eichinger L."/>
            <person name="Gallinger C."/>
            <person name="Pawlowski J."/>
            <person name="Sierra R."/>
            <person name="Euteneuer U."/>
            <person name="Pillet L."/>
            <person name="Moustafa A."/>
            <person name="Platzer M."/>
            <person name="Groth M."/>
            <person name="Szafranski K."/>
            <person name="Schliwa M."/>
        </authorList>
    </citation>
    <scope>NUCLEOTIDE SEQUENCE [LARGE SCALE GENOMIC DNA]</scope>
</reference>
<sequence length="177" mass="20375">MFRTSGGSISLLFKNEKRTSKRLSVSQWPWISEEKMRETQIELNHAKMQLMVEEDRVNELETALNSLVSEKYHGDSVLISKLRGSLDNLRSELALITESKQQLASATAAEMVRLREVVRLLSDQIFELTQEKATIRTFGDKTALEDAWIKQPNTTKRSSKQKRLEKENEEKAVVDNH</sequence>
<protein>
    <submittedName>
        <fullName evidence="3">Uncharacterized protein</fullName>
    </submittedName>
</protein>
<accession>X6LS74</accession>
<feature type="region of interest" description="Disordered" evidence="2">
    <location>
        <begin position="149"/>
        <end position="177"/>
    </location>
</feature>
<evidence type="ECO:0000313" key="4">
    <source>
        <dbReference type="Proteomes" id="UP000023152"/>
    </source>
</evidence>
<keyword evidence="4" id="KW-1185">Reference proteome</keyword>
<evidence type="ECO:0000313" key="3">
    <source>
        <dbReference type="EMBL" id="ETO03957.1"/>
    </source>
</evidence>
<dbReference type="Proteomes" id="UP000023152">
    <property type="component" value="Unassembled WGS sequence"/>
</dbReference>
<dbReference type="AlphaFoldDB" id="X6LS74"/>